<dbReference type="PROSITE" id="PS51296">
    <property type="entry name" value="RIESKE"/>
    <property type="match status" value="1"/>
</dbReference>
<evidence type="ECO:0000313" key="9">
    <source>
        <dbReference type="Proteomes" id="UP000266313"/>
    </source>
</evidence>
<comment type="similarity">
    <text evidence="6">Belongs to the bacterial ring-hydroxylating dioxygenase ferredoxin component family.</text>
</comment>
<dbReference type="AlphaFoldDB" id="A0A250L0R9"/>
<dbReference type="SUPFAM" id="SSF50022">
    <property type="entry name" value="ISP domain"/>
    <property type="match status" value="1"/>
</dbReference>
<evidence type="ECO:0000256" key="4">
    <source>
        <dbReference type="ARBA" id="ARBA00023014"/>
    </source>
</evidence>
<keyword evidence="9" id="KW-1185">Reference proteome</keyword>
<evidence type="ECO:0000256" key="5">
    <source>
        <dbReference type="ARBA" id="ARBA00034078"/>
    </source>
</evidence>
<accession>A0A250L0R9</accession>
<name>A0A250L0R9_9GAMM</name>
<keyword evidence="4" id="KW-0411">Iron-sulfur</keyword>
<gene>
    <name evidence="8" type="ORF">sS8_5417</name>
</gene>
<organism evidence="8 9">
    <name type="scientific">Methylocaldum marinum</name>
    <dbReference type="NCBI Taxonomy" id="1432792"/>
    <lineage>
        <taxon>Bacteria</taxon>
        <taxon>Pseudomonadati</taxon>
        <taxon>Pseudomonadota</taxon>
        <taxon>Gammaproteobacteria</taxon>
        <taxon>Methylococcales</taxon>
        <taxon>Methylococcaceae</taxon>
        <taxon>Methylocaldum</taxon>
    </lineage>
</organism>
<keyword evidence="2" id="KW-0479">Metal-binding</keyword>
<evidence type="ECO:0000256" key="1">
    <source>
        <dbReference type="ARBA" id="ARBA00022714"/>
    </source>
</evidence>
<dbReference type="Proteomes" id="UP000266313">
    <property type="component" value="Chromosome"/>
</dbReference>
<dbReference type="Pfam" id="PF00355">
    <property type="entry name" value="Rieske"/>
    <property type="match status" value="1"/>
</dbReference>
<dbReference type="InterPro" id="IPR017941">
    <property type="entry name" value="Rieske_2Fe-2S"/>
</dbReference>
<keyword evidence="3" id="KW-0408">Iron</keyword>
<dbReference type="GO" id="GO:0051537">
    <property type="term" value="F:2 iron, 2 sulfur cluster binding"/>
    <property type="evidence" value="ECO:0007669"/>
    <property type="project" value="UniProtKB-KW"/>
</dbReference>
<feature type="domain" description="Rieske" evidence="7">
    <location>
        <begin position="1"/>
        <end position="83"/>
    </location>
</feature>
<comment type="cofactor">
    <cofactor evidence="5">
        <name>[2Fe-2S] cluster</name>
        <dbReference type="ChEBI" id="CHEBI:190135"/>
    </cofactor>
</comment>
<evidence type="ECO:0000313" key="8">
    <source>
        <dbReference type="EMBL" id="BBA37334.1"/>
    </source>
</evidence>
<dbReference type="InterPro" id="IPR036922">
    <property type="entry name" value="Rieske_2Fe-2S_sf"/>
</dbReference>
<evidence type="ECO:0000259" key="7">
    <source>
        <dbReference type="PROSITE" id="PS51296"/>
    </source>
</evidence>
<protein>
    <submittedName>
        <fullName evidence="8">BtxR</fullName>
    </submittedName>
</protein>
<dbReference type="Gene3D" id="2.102.10.10">
    <property type="entry name" value="Rieske [2Fe-2S] iron-sulphur domain"/>
    <property type="match status" value="1"/>
</dbReference>
<evidence type="ECO:0000256" key="3">
    <source>
        <dbReference type="ARBA" id="ARBA00023004"/>
    </source>
</evidence>
<dbReference type="PANTHER" id="PTHR21496:SF0">
    <property type="entry name" value="RIESKE DOMAIN-CONTAINING PROTEIN"/>
    <property type="match status" value="1"/>
</dbReference>
<sequence>MVAFNVEGREILLVWPKGGELKAFQGTCPHHNGHLKYGGFDGRTIRCTFHDWVFDARTGRGVMPPHCSLAEYPLRIADGLVQVSLVGCSPT</sequence>
<keyword evidence="1" id="KW-0001">2Fe-2S</keyword>
<evidence type="ECO:0000256" key="6">
    <source>
        <dbReference type="ARBA" id="ARBA00038001"/>
    </source>
</evidence>
<proteinExistence type="inferred from homology"/>
<dbReference type="EMBL" id="AP017928">
    <property type="protein sequence ID" value="BBA37334.1"/>
    <property type="molecule type" value="Genomic_DNA"/>
</dbReference>
<dbReference type="PANTHER" id="PTHR21496">
    <property type="entry name" value="FERREDOXIN-RELATED"/>
    <property type="match status" value="1"/>
</dbReference>
<dbReference type="GO" id="GO:0046872">
    <property type="term" value="F:metal ion binding"/>
    <property type="evidence" value="ECO:0007669"/>
    <property type="project" value="UniProtKB-KW"/>
</dbReference>
<reference evidence="8 9" key="1">
    <citation type="submission" date="2016-12" db="EMBL/GenBank/DDBJ databases">
        <title>Genome sequencing of Methylocaldum marinum.</title>
        <authorList>
            <person name="Takeuchi M."/>
            <person name="Kamagata Y."/>
            <person name="Hiraoka S."/>
            <person name="Oshima K."/>
            <person name="Hattori M."/>
            <person name="Iwasaki W."/>
        </authorList>
    </citation>
    <scope>NUCLEOTIDE SEQUENCE [LARGE SCALE GENOMIC DNA]</scope>
    <source>
        <strain evidence="8 9">S8</strain>
    </source>
</reference>
<evidence type="ECO:0000256" key="2">
    <source>
        <dbReference type="ARBA" id="ARBA00022723"/>
    </source>
</evidence>
<dbReference type="KEGG" id="mmai:sS8_5417"/>